<keyword evidence="3" id="KW-1185">Reference proteome</keyword>
<feature type="signal peptide" evidence="1">
    <location>
        <begin position="1"/>
        <end position="23"/>
    </location>
</feature>
<keyword evidence="1" id="KW-0732">Signal</keyword>
<name>A0A316H2V9_9SPHI</name>
<sequence>MYSRLTYLITSIALFISFPKSYAQTDSTRYDLGRIRLDKKFTQNITIKAADLERQPFSNLSEAINVWLYGTYTRSNNVVYVIDGNLVNDVNIYNIHDIEEITLIQNSLIQVNGAAPLQQLVLIKTRRKRPGKSGFEVAGQANLVTVRNSEGNANVKSTANLFHQYYVSGYNNTDNINSGFSATYLHDVSPILKTPSTDVGAPLSFDRFKLNGYTDVKWGANNTLGATVNFVPQISRFKYVNANINPYVGDPTYSLQTNAADHGRQNLFNTNIQFNSQLAKGLKNTFSATYNHYSYHQHYAFNVQTVSGSNGYRSNYLDSNFHSRKVYLLQDNLSYRKTTGAFTFEPSVNFSYRYTRDSLSNSTYKANYYGNDLNNPGSYFRNTDRSYYKRKNYLLLPSLSILYKNSINLQGGILAMLDTRKSLNLQDTTHLKRIFPFATVSVNISSLTGIKAVGIKLHASYTKQNILSQAGNTQLSGVDPVYANPLVTEIFVGSDYNTQSYPTPGYNPLKAFNNYVAGADIEITKLVSVNYTFERGYLLIPFIYDYTYTGTPISYTVFADTKYTTNRIGLNFNIINKPNTRFISGINTNNINLKTLKLISPVNMGNKIWTGGWVNRLEHNNIFAGLDVLYQTGKGNSAYANATPYPSIIGQGANSFSLQNVYFGCKLKTHQFKNMEVFADGRNLWQNKKSIITDNRRFYGLGFKLGL</sequence>
<proteinExistence type="predicted"/>
<organism evidence="2 3">
    <name type="scientific">Mucilaginibacter oryzae</name>
    <dbReference type="NCBI Taxonomy" id="468058"/>
    <lineage>
        <taxon>Bacteria</taxon>
        <taxon>Pseudomonadati</taxon>
        <taxon>Bacteroidota</taxon>
        <taxon>Sphingobacteriia</taxon>
        <taxon>Sphingobacteriales</taxon>
        <taxon>Sphingobacteriaceae</taxon>
        <taxon>Mucilaginibacter</taxon>
    </lineage>
</organism>
<accession>A0A316H2V9</accession>
<feature type="chain" id="PRO_5016262324" description="Outer membrane receptor protein involved in Fe transport" evidence="1">
    <location>
        <begin position="24"/>
        <end position="707"/>
    </location>
</feature>
<reference evidence="2 3" key="1">
    <citation type="submission" date="2018-05" db="EMBL/GenBank/DDBJ databases">
        <title>Genomic Encyclopedia of Archaeal and Bacterial Type Strains, Phase II (KMG-II): from individual species to whole genera.</title>
        <authorList>
            <person name="Goeker M."/>
        </authorList>
    </citation>
    <scope>NUCLEOTIDE SEQUENCE [LARGE SCALE GENOMIC DNA]</scope>
    <source>
        <strain evidence="2 3">DSM 19975</strain>
    </source>
</reference>
<dbReference type="EMBL" id="QGHA01000009">
    <property type="protein sequence ID" value="PWK74217.1"/>
    <property type="molecule type" value="Genomic_DNA"/>
</dbReference>
<dbReference type="AlphaFoldDB" id="A0A316H2V9"/>
<dbReference type="Proteomes" id="UP000245678">
    <property type="component" value="Unassembled WGS sequence"/>
</dbReference>
<comment type="caution">
    <text evidence="2">The sequence shown here is derived from an EMBL/GenBank/DDBJ whole genome shotgun (WGS) entry which is preliminary data.</text>
</comment>
<evidence type="ECO:0000313" key="2">
    <source>
        <dbReference type="EMBL" id="PWK74217.1"/>
    </source>
</evidence>
<dbReference type="RefSeq" id="WP_109609420.1">
    <property type="nucleotide sequence ID" value="NZ_QGHA01000009.1"/>
</dbReference>
<evidence type="ECO:0000313" key="3">
    <source>
        <dbReference type="Proteomes" id="UP000245678"/>
    </source>
</evidence>
<gene>
    <name evidence="2" type="ORF">LX99_04018</name>
</gene>
<dbReference type="SUPFAM" id="SSF56935">
    <property type="entry name" value="Porins"/>
    <property type="match status" value="1"/>
</dbReference>
<evidence type="ECO:0000256" key="1">
    <source>
        <dbReference type="SAM" id="SignalP"/>
    </source>
</evidence>
<evidence type="ECO:0008006" key="4">
    <source>
        <dbReference type="Google" id="ProtNLM"/>
    </source>
</evidence>
<protein>
    <recommendedName>
        <fullName evidence="4">Outer membrane receptor protein involved in Fe transport</fullName>
    </recommendedName>
</protein>